<proteinExistence type="predicted"/>
<gene>
    <name evidence="2" type="ORF">PR001_g20297</name>
</gene>
<sequence>MEVTWEALQERYSSVEVALLATVSCLIGVLVWVLTTPIRDVGWAFAGEVWRVVKMNFSMFGDFLTRYQEVLRDPGVRSLRGPAYALALWGALLTVPGQVLEDKEDEYGPYGRTLRA</sequence>
<accession>A0A6A3JMX4</accession>
<name>A0A6A3JMX4_9STRA</name>
<evidence type="ECO:0000256" key="1">
    <source>
        <dbReference type="SAM" id="Phobius"/>
    </source>
</evidence>
<reference evidence="2 3" key="1">
    <citation type="submission" date="2018-09" db="EMBL/GenBank/DDBJ databases">
        <title>Genomic investigation of the strawberry pathogen Phytophthora fragariae indicates pathogenicity is determined by transcriptional variation in three key races.</title>
        <authorList>
            <person name="Adams T.M."/>
            <person name="Armitage A.D."/>
            <person name="Sobczyk M.K."/>
            <person name="Bates H.J."/>
            <person name="Dunwell J.M."/>
            <person name="Nellist C.F."/>
            <person name="Harrison R.J."/>
        </authorList>
    </citation>
    <scope>NUCLEOTIDE SEQUENCE [LARGE SCALE GENOMIC DNA]</scope>
    <source>
        <strain evidence="2 3">SCRP249</strain>
    </source>
</reference>
<feature type="transmembrane region" description="Helical" evidence="1">
    <location>
        <begin position="12"/>
        <end position="34"/>
    </location>
</feature>
<keyword evidence="1" id="KW-0812">Transmembrane</keyword>
<comment type="caution">
    <text evidence="2">The sequence shown here is derived from an EMBL/GenBank/DDBJ whole genome shotgun (WGS) entry which is preliminary data.</text>
</comment>
<keyword evidence="1" id="KW-0472">Membrane</keyword>
<protein>
    <submittedName>
        <fullName evidence="2">Uncharacterized protein</fullName>
    </submittedName>
</protein>
<feature type="non-terminal residue" evidence="2">
    <location>
        <position position="116"/>
    </location>
</feature>
<dbReference type="EMBL" id="QXFV01001985">
    <property type="protein sequence ID" value="KAE8994788.1"/>
    <property type="molecule type" value="Genomic_DNA"/>
</dbReference>
<keyword evidence="1" id="KW-1133">Transmembrane helix</keyword>
<evidence type="ECO:0000313" key="2">
    <source>
        <dbReference type="EMBL" id="KAE8994788.1"/>
    </source>
</evidence>
<organism evidence="2 3">
    <name type="scientific">Phytophthora rubi</name>
    <dbReference type="NCBI Taxonomy" id="129364"/>
    <lineage>
        <taxon>Eukaryota</taxon>
        <taxon>Sar</taxon>
        <taxon>Stramenopiles</taxon>
        <taxon>Oomycota</taxon>
        <taxon>Peronosporomycetes</taxon>
        <taxon>Peronosporales</taxon>
        <taxon>Peronosporaceae</taxon>
        <taxon>Phytophthora</taxon>
    </lineage>
</organism>
<dbReference type="Proteomes" id="UP000429607">
    <property type="component" value="Unassembled WGS sequence"/>
</dbReference>
<dbReference type="AlphaFoldDB" id="A0A6A3JMX4"/>
<evidence type="ECO:0000313" key="3">
    <source>
        <dbReference type="Proteomes" id="UP000429607"/>
    </source>
</evidence>